<dbReference type="EMBL" id="BTGU01004043">
    <property type="protein sequence ID" value="GMN21729.1"/>
    <property type="molecule type" value="Genomic_DNA"/>
</dbReference>
<dbReference type="PANTHER" id="PTHR47943">
    <property type="entry name" value="CYTOCHROME P450 93A3-LIKE"/>
    <property type="match status" value="1"/>
</dbReference>
<dbReference type="PANTHER" id="PTHR47943:SF9">
    <property type="entry name" value="CYTOCHROME P450"/>
    <property type="match status" value="1"/>
</dbReference>
<dbReference type="PRINTS" id="PR00463">
    <property type="entry name" value="EP450I"/>
</dbReference>
<dbReference type="Pfam" id="PF00067">
    <property type="entry name" value="p450"/>
    <property type="match status" value="1"/>
</dbReference>
<evidence type="ECO:0000256" key="8">
    <source>
        <dbReference type="ARBA" id="ARBA00023033"/>
    </source>
</evidence>
<dbReference type="GO" id="GO:0016020">
    <property type="term" value="C:membrane"/>
    <property type="evidence" value="ECO:0007669"/>
    <property type="project" value="UniProtKB-SubCell"/>
</dbReference>
<protein>
    <recommendedName>
        <fullName evidence="12">Cytochrome P450</fullName>
    </recommendedName>
</protein>
<evidence type="ECO:0000256" key="9">
    <source>
        <dbReference type="ARBA" id="ARBA00023136"/>
    </source>
</evidence>
<dbReference type="InterPro" id="IPR036396">
    <property type="entry name" value="Cyt_P450_sf"/>
</dbReference>
<evidence type="ECO:0008006" key="12">
    <source>
        <dbReference type="Google" id="ProtNLM"/>
    </source>
</evidence>
<evidence type="ECO:0000256" key="5">
    <source>
        <dbReference type="ARBA" id="ARBA00022723"/>
    </source>
</evidence>
<keyword evidence="7" id="KW-0408">Iron</keyword>
<dbReference type="Proteomes" id="UP001187192">
    <property type="component" value="Unassembled WGS sequence"/>
</dbReference>
<dbReference type="Gene3D" id="1.10.630.10">
    <property type="entry name" value="Cytochrome P450"/>
    <property type="match status" value="1"/>
</dbReference>
<evidence type="ECO:0000256" key="2">
    <source>
        <dbReference type="ARBA" id="ARBA00004370"/>
    </source>
</evidence>
<keyword evidence="4" id="KW-0349">Heme</keyword>
<dbReference type="AlphaFoldDB" id="A0AA88CY55"/>
<dbReference type="InterPro" id="IPR001128">
    <property type="entry name" value="Cyt_P450"/>
</dbReference>
<keyword evidence="5" id="KW-0479">Metal-binding</keyword>
<name>A0AA88CY55_FICCA</name>
<dbReference type="GO" id="GO:0004497">
    <property type="term" value="F:monooxygenase activity"/>
    <property type="evidence" value="ECO:0007669"/>
    <property type="project" value="UniProtKB-KW"/>
</dbReference>
<keyword evidence="11" id="KW-1185">Reference proteome</keyword>
<evidence type="ECO:0000256" key="4">
    <source>
        <dbReference type="ARBA" id="ARBA00022617"/>
    </source>
</evidence>
<evidence type="ECO:0000313" key="11">
    <source>
        <dbReference type="Proteomes" id="UP001187192"/>
    </source>
</evidence>
<dbReference type="SUPFAM" id="SSF48264">
    <property type="entry name" value="Cytochrome P450"/>
    <property type="match status" value="1"/>
</dbReference>
<reference evidence="10" key="1">
    <citation type="submission" date="2023-07" db="EMBL/GenBank/DDBJ databases">
        <title>draft genome sequence of fig (Ficus carica).</title>
        <authorList>
            <person name="Takahashi T."/>
            <person name="Nishimura K."/>
        </authorList>
    </citation>
    <scope>NUCLEOTIDE SEQUENCE</scope>
</reference>
<comment type="cofactor">
    <cofactor evidence="1">
        <name>heme</name>
        <dbReference type="ChEBI" id="CHEBI:30413"/>
    </cofactor>
</comment>
<accession>A0AA88CY55</accession>
<dbReference type="GO" id="GO:0016705">
    <property type="term" value="F:oxidoreductase activity, acting on paired donors, with incorporation or reduction of molecular oxygen"/>
    <property type="evidence" value="ECO:0007669"/>
    <property type="project" value="InterPro"/>
</dbReference>
<keyword evidence="9" id="KW-0472">Membrane</keyword>
<keyword evidence="6" id="KW-0560">Oxidoreductase</keyword>
<proteinExistence type="inferred from homology"/>
<sequence>MLTTLPNRGLRDLAQKYGPIMSLRLGQVPAIVVSSPEAAELFLKTHDIAFASRPILQASDYLSYGSKGMAMAEYGPYWRNFRKLCTLQLLSRLKIESFAALRREEVGALVERFKEAAAAGEVVDVSAKVRELSEDITYKMILGRNKDEKYDLKKIIEESTDLLGAFNLADFVPYLGPLDLQPKSFYLV</sequence>
<dbReference type="InterPro" id="IPR002401">
    <property type="entry name" value="Cyt_P450_E_grp-I"/>
</dbReference>
<evidence type="ECO:0000256" key="3">
    <source>
        <dbReference type="ARBA" id="ARBA00010617"/>
    </source>
</evidence>
<dbReference type="GO" id="GO:0020037">
    <property type="term" value="F:heme binding"/>
    <property type="evidence" value="ECO:0007669"/>
    <property type="project" value="InterPro"/>
</dbReference>
<comment type="caution">
    <text evidence="10">The sequence shown here is derived from an EMBL/GenBank/DDBJ whole genome shotgun (WGS) entry which is preliminary data.</text>
</comment>
<evidence type="ECO:0000256" key="6">
    <source>
        <dbReference type="ARBA" id="ARBA00023002"/>
    </source>
</evidence>
<evidence type="ECO:0000313" key="10">
    <source>
        <dbReference type="EMBL" id="GMN21729.1"/>
    </source>
</evidence>
<gene>
    <name evidence="10" type="ORF">TIFTF001_045548</name>
</gene>
<evidence type="ECO:0000256" key="1">
    <source>
        <dbReference type="ARBA" id="ARBA00001971"/>
    </source>
</evidence>
<organism evidence="10 11">
    <name type="scientific">Ficus carica</name>
    <name type="common">Common fig</name>
    <dbReference type="NCBI Taxonomy" id="3494"/>
    <lineage>
        <taxon>Eukaryota</taxon>
        <taxon>Viridiplantae</taxon>
        <taxon>Streptophyta</taxon>
        <taxon>Embryophyta</taxon>
        <taxon>Tracheophyta</taxon>
        <taxon>Spermatophyta</taxon>
        <taxon>Magnoliopsida</taxon>
        <taxon>eudicotyledons</taxon>
        <taxon>Gunneridae</taxon>
        <taxon>Pentapetalae</taxon>
        <taxon>rosids</taxon>
        <taxon>fabids</taxon>
        <taxon>Rosales</taxon>
        <taxon>Moraceae</taxon>
        <taxon>Ficeae</taxon>
        <taxon>Ficus</taxon>
    </lineage>
</organism>
<comment type="similarity">
    <text evidence="3">Belongs to the cytochrome P450 family.</text>
</comment>
<dbReference type="GO" id="GO:0005506">
    <property type="term" value="F:iron ion binding"/>
    <property type="evidence" value="ECO:0007669"/>
    <property type="project" value="InterPro"/>
</dbReference>
<comment type="subcellular location">
    <subcellularLocation>
        <location evidence="2">Membrane</location>
    </subcellularLocation>
</comment>
<keyword evidence="8" id="KW-0503">Monooxygenase</keyword>
<evidence type="ECO:0000256" key="7">
    <source>
        <dbReference type="ARBA" id="ARBA00023004"/>
    </source>
</evidence>